<accession>A0A6M0RU92</accession>
<dbReference type="InterPro" id="IPR043129">
    <property type="entry name" value="ATPase_NBD"/>
</dbReference>
<dbReference type="Gene3D" id="3.30.420.40">
    <property type="match status" value="1"/>
</dbReference>
<keyword evidence="4" id="KW-1185">Reference proteome</keyword>
<comment type="caution">
    <text evidence="3">The sequence shown here is derived from an EMBL/GenBank/DDBJ whole genome shotgun (WGS) entry which is preliminary data.</text>
</comment>
<name>A0A6M0RU92_9CYAN</name>
<evidence type="ECO:0000256" key="1">
    <source>
        <dbReference type="SAM" id="Coils"/>
    </source>
</evidence>
<feature type="region of interest" description="Disordered" evidence="2">
    <location>
        <begin position="442"/>
        <end position="462"/>
    </location>
</feature>
<dbReference type="EMBL" id="QXHD01000004">
    <property type="protein sequence ID" value="NEZ59739.1"/>
    <property type="molecule type" value="Genomic_DNA"/>
</dbReference>
<evidence type="ECO:0000256" key="2">
    <source>
        <dbReference type="SAM" id="MobiDB-lite"/>
    </source>
</evidence>
<dbReference type="Gene3D" id="3.90.640.10">
    <property type="entry name" value="Actin, Chain A, domain 4"/>
    <property type="match status" value="1"/>
</dbReference>
<dbReference type="Proteomes" id="UP000481033">
    <property type="component" value="Unassembled WGS sequence"/>
</dbReference>
<dbReference type="SUPFAM" id="SSF53067">
    <property type="entry name" value="Actin-like ATPase domain"/>
    <property type="match status" value="1"/>
</dbReference>
<sequence>MKGRTVTSQKDQIQRLITEIEATLAKPASRLPLGLSGEAERQRQLLSKLFSYLQSLQQTFDSPGGWGPIDPETGQFVSPQAGSSDVEESASQVLQGLLLEMRYLRDNSLKPMRQELETLQQKRDSLQAEINVLEAQRVTTPLQSEEQIAAFLETLMQRLQEQLSAQMVQSFAAMEAATLEQLATTDEPAPLLTGQRLEQVRLLQAQSDQLLLKLDSTLTAVFDSLQKSVDSYRESLEDGLDQMHGLGRQGEVIFHAFVNHLAQQLGQDASSYLAGDIADAERQGMLQDPEDSVTTEVDLDAVQLDELDQALENLSLEESIAEDAVTVPLELDPDLVLPEDAIASEAADDFDDDITLIQTDTLSEQALLEEAMAFHGDIDEDITVIQADNELVADIQVDLDEEITLIQDDETSELGFLEQAISSSEEAPEATFVDSDDVIELSEDSTSTEATPAAASDDAGVDIGSDSLNLDLPLGDIDENLRLLALGADSGELIDSDKASDELNQDGLAAAEAENELFSFDFDTDLDLGLETDEEEAEAETVDRLAAALFPEEPVESDVVVDEASEEETVDRLAAALFPEESVGVDDVSGSEAFDDVPTFDPTTIAIPEPPSSETDMSAAGQLVDDWLFARPSPEGSSTEGDDSAAIPSELLDNLSSDESAMTRPMEDSQEATPEVTVETIFGDSLVDDENDLNDEGPDDNTVASLFDLLPDEQPSGAVEEFPENVPDDVYIAASADEDLINLVESGAEQRLLIDFDDGKLVEQLDEDLQKLAGDNFANDYGVEEDDSLEPLDQATLETIVRDLNLEDLDFDADSEAGGEDEPVASIDIEASELSASSLPDAESVDEAAASLVQPPSDERSGFDLFEGFATDDDVDDPSANELDVAAITSSTATGSEANSQDLDLLGLMAEPMTDDLSDFDDFDDGLTDSLADELGGLSERSNALSQEPITDEVVNQILSDLEEPVIQPDDPLIVPTVDSTEPHLDSASMPDLPPDSLDDDDLDAVPPVDDDFLQEEQEAFWQTMADEERPQSLAAQVAGPEVSDADIEEMLDEPEEAADVTDMPLDAASISSVDDLDGLLRLDEELPLPSQEMVAEESLDLGGLDELFGESVPELEALDQAMPGSEEEEATVDPLAALGLDADISPETSPDVSPEGLIPEVPELLDVGMTIDPIADSTIETSEAVEMPEAPITMPPEPVSAMDLEGHWFLGLDVGSTGLSAVLMNRQTGQVYPIYWQAQGADPETKHFRLPAMAVVTAAQETVAVGYNALGDLEGLLNQSGAELVGLNRLKPLLKVAVGHGQTLPNSDPWLRWSDTVELPMLQVLQAMVALLKYVVDQGQAVGLEDEGLAQIWQKLQGVIVGYPTNWPDTYSFNLREAVLAAGLIDQPEQIVFVEDAIATILSGLPDPKEISLTETVSLSRQPSLYNCKWQEGTVVISGGAVMTELGLVSLPKDLTHLNYADFALRGFAYAGDALDQDIVCQLLLPEERWQPLSEADATIAWDWQGHLAEDADWQQFDNLTLPAVGHVDWAQRYSLQQRLLGSSLGQSLLAAARHLKLTLQQQNQMQITLAGKHWLIKRRHLENLIFLPYIQRINRYLNVLLSHHSVDSQGIKQVICTGGSASLPAIARWLRQKFPNATIIQDTYASELPHSCSRVAYGLVNLARYPQVLNVTRQQYSDYFLLMELLRVFPQQPLPVGAIMHLLEQRGINTQACHLHILALLEGHLPPGLVPTAADRGLICDRTADLPTYRALLQTPLFSKTVTESGGQMYIPNEVQAEQLRAYVNRLLVNKVQTLDEPLIAHLEVLA</sequence>
<reference evidence="3 4" key="1">
    <citation type="journal article" date="2020" name="Microb. Ecol.">
        <title>Ecogenomics of the Marine Benthic Filamentous Cyanobacterium Adonisia.</title>
        <authorList>
            <person name="Walter J.M."/>
            <person name="Coutinho F.H."/>
            <person name="Leomil L."/>
            <person name="Hargreaves P.I."/>
            <person name="Campeao M.E."/>
            <person name="Vieira V.V."/>
            <person name="Silva B.S."/>
            <person name="Fistarol G.O."/>
            <person name="Salomon P.S."/>
            <person name="Sawabe T."/>
            <person name="Mino S."/>
            <person name="Hosokawa M."/>
            <person name="Miyashita H."/>
            <person name="Maruyama F."/>
            <person name="van Verk M.C."/>
            <person name="Dutilh B.E."/>
            <person name="Thompson C.C."/>
            <person name="Thompson F.L."/>
        </authorList>
    </citation>
    <scope>NUCLEOTIDE SEQUENCE [LARGE SCALE GENOMIC DNA]</scope>
    <source>
        <strain evidence="3 4">CCMR0081</strain>
    </source>
</reference>
<organism evidence="3 4">
    <name type="scientific">Adonisia turfae CCMR0081</name>
    <dbReference type="NCBI Taxonomy" id="2292702"/>
    <lineage>
        <taxon>Bacteria</taxon>
        <taxon>Bacillati</taxon>
        <taxon>Cyanobacteriota</taxon>
        <taxon>Adonisia</taxon>
        <taxon>Adonisia turfae</taxon>
    </lineage>
</organism>
<protein>
    <submittedName>
        <fullName evidence="3">Uncharacterized protein</fullName>
    </submittedName>
</protein>
<feature type="region of interest" description="Disordered" evidence="2">
    <location>
        <begin position="836"/>
        <end position="862"/>
    </location>
</feature>
<evidence type="ECO:0000313" key="4">
    <source>
        <dbReference type="Proteomes" id="UP000481033"/>
    </source>
</evidence>
<keyword evidence="1" id="KW-0175">Coiled coil</keyword>
<proteinExistence type="predicted"/>
<feature type="region of interest" description="Disordered" evidence="2">
    <location>
        <begin position="584"/>
        <end position="677"/>
    </location>
</feature>
<feature type="compositionally biased region" description="Low complexity" evidence="2">
    <location>
        <begin position="444"/>
        <end position="458"/>
    </location>
</feature>
<feature type="compositionally biased region" description="Low complexity" evidence="2">
    <location>
        <begin position="649"/>
        <end position="660"/>
    </location>
</feature>
<feature type="coiled-coil region" evidence="1">
    <location>
        <begin position="109"/>
        <end position="169"/>
    </location>
</feature>
<feature type="region of interest" description="Disordered" evidence="2">
    <location>
        <begin position="62"/>
        <end position="83"/>
    </location>
</feature>
<gene>
    <name evidence="3" type="ORF">DXZ20_29685</name>
</gene>
<evidence type="ECO:0000313" key="3">
    <source>
        <dbReference type="EMBL" id="NEZ59739.1"/>
    </source>
</evidence>